<dbReference type="SUPFAM" id="SSF53850">
    <property type="entry name" value="Periplasmic binding protein-like II"/>
    <property type="match status" value="1"/>
</dbReference>
<dbReference type="PRINTS" id="PR00039">
    <property type="entry name" value="HTHLYSR"/>
</dbReference>
<organism evidence="6 7">
    <name type="scientific">Pseudacidovorax intermedius</name>
    <dbReference type="NCBI Taxonomy" id="433924"/>
    <lineage>
        <taxon>Bacteria</taxon>
        <taxon>Pseudomonadati</taxon>
        <taxon>Pseudomonadota</taxon>
        <taxon>Betaproteobacteria</taxon>
        <taxon>Burkholderiales</taxon>
        <taxon>Comamonadaceae</taxon>
        <taxon>Pseudacidovorax</taxon>
    </lineage>
</organism>
<dbReference type="GO" id="GO:0043565">
    <property type="term" value="F:sequence-specific DNA binding"/>
    <property type="evidence" value="ECO:0007669"/>
    <property type="project" value="TreeGrafter"/>
</dbReference>
<sequence length="306" mass="33544">MPRHLPSTRALLVFDAVARCHGVVKAAEELCLTHSAVSQQLRLLEQQLGVRLVQRGARGTTLTEAGRRYHAQVAGDLLRLENHTIEAMAQRPDGVRLLVGAVPVLAERWLLPRLPGFLAQQPACSVHLQVFPTQVYMEEPHYDVGLQYDDASWPGAAVRPLRGERVVAVCAPRSRWRAAAAQGHFRELPLLQLSSRLGAWEAWFAQAGIADRPPNPLVGHRFDLFSMVLEAVRADLGVGLLPRYGVARELASGELCLAHPFEADGPRGYSLFVAPHRADDPAVKAFCEWLDGQVAEEAEGAPPPGR</sequence>
<gene>
    <name evidence="6" type="ORF">NS331_12465</name>
</gene>
<evidence type="ECO:0000259" key="5">
    <source>
        <dbReference type="PROSITE" id="PS50931"/>
    </source>
</evidence>
<evidence type="ECO:0000313" key="7">
    <source>
        <dbReference type="Proteomes" id="UP000072741"/>
    </source>
</evidence>
<proteinExistence type="inferred from homology"/>
<dbReference type="InterPro" id="IPR058163">
    <property type="entry name" value="LysR-type_TF_proteobact-type"/>
</dbReference>
<comment type="similarity">
    <text evidence="1">Belongs to the LysR transcriptional regulatory family.</text>
</comment>
<evidence type="ECO:0000256" key="1">
    <source>
        <dbReference type="ARBA" id="ARBA00009437"/>
    </source>
</evidence>
<dbReference type="InterPro" id="IPR036390">
    <property type="entry name" value="WH_DNA-bd_sf"/>
</dbReference>
<dbReference type="PANTHER" id="PTHR30537">
    <property type="entry name" value="HTH-TYPE TRANSCRIPTIONAL REGULATOR"/>
    <property type="match status" value="1"/>
</dbReference>
<feature type="domain" description="HTH lysR-type" evidence="5">
    <location>
        <begin position="6"/>
        <end position="63"/>
    </location>
</feature>
<name>A0A147GUI7_9BURK</name>
<dbReference type="EMBL" id="LDSL01000072">
    <property type="protein sequence ID" value="KTT21181.1"/>
    <property type="molecule type" value="Genomic_DNA"/>
</dbReference>
<evidence type="ECO:0000256" key="3">
    <source>
        <dbReference type="ARBA" id="ARBA00023125"/>
    </source>
</evidence>
<dbReference type="InterPro" id="IPR036388">
    <property type="entry name" value="WH-like_DNA-bd_sf"/>
</dbReference>
<dbReference type="OrthoDB" id="9178397at2"/>
<dbReference type="Proteomes" id="UP000072741">
    <property type="component" value="Unassembled WGS sequence"/>
</dbReference>
<dbReference type="SUPFAM" id="SSF46785">
    <property type="entry name" value="Winged helix' DNA-binding domain"/>
    <property type="match status" value="1"/>
</dbReference>
<comment type="caution">
    <text evidence="6">The sequence shown here is derived from an EMBL/GenBank/DDBJ whole genome shotgun (WGS) entry which is preliminary data.</text>
</comment>
<dbReference type="PATRIC" id="fig|433924.3.peg.4548"/>
<dbReference type="Pfam" id="PF03466">
    <property type="entry name" value="LysR_substrate"/>
    <property type="match status" value="1"/>
</dbReference>
<evidence type="ECO:0000256" key="2">
    <source>
        <dbReference type="ARBA" id="ARBA00023015"/>
    </source>
</evidence>
<dbReference type="Gene3D" id="1.10.10.10">
    <property type="entry name" value="Winged helix-like DNA-binding domain superfamily/Winged helix DNA-binding domain"/>
    <property type="match status" value="1"/>
</dbReference>
<dbReference type="Pfam" id="PF00126">
    <property type="entry name" value="HTH_1"/>
    <property type="match status" value="1"/>
</dbReference>
<dbReference type="AlphaFoldDB" id="A0A147GUI7"/>
<keyword evidence="4" id="KW-0804">Transcription</keyword>
<keyword evidence="3" id="KW-0238">DNA-binding</keyword>
<dbReference type="GO" id="GO:0003700">
    <property type="term" value="F:DNA-binding transcription factor activity"/>
    <property type="evidence" value="ECO:0007669"/>
    <property type="project" value="InterPro"/>
</dbReference>
<dbReference type="RefSeq" id="WP_058642311.1">
    <property type="nucleotide sequence ID" value="NZ_LDSL01000072.1"/>
</dbReference>
<protein>
    <submittedName>
        <fullName evidence="6">LysR family transcriptional regulator</fullName>
    </submittedName>
</protein>
<dbReference type="Gene3D" id="3.40.190.10">
    <property type="entry name" value="Periplasmic binding protein-like II"/>
    <property type="match status" value="2"/>
</dbReference>
<dbReference type="PANTHER" id="PTHR30537:SF74">
    <property type="entry name" value="HTH-TYPE TRANSCRIPTIONAL REGULATOR TRPI"/>
    <property type="match status" value="1"/>
</dbReference>
<keyword evidence="7" id="KW-1185">Reference proteome</keyword>
<keyword evidence="2" id="KW-0805">Transcription regulation</keyword>
<reference evidence="6 7" key="1">
    <citation type="journal article" date="2016" name="Front. Microbiol.">
        <title>Genomic Resource of Rice Seed Associated Bacteria.</title>
        <authorList>
            <person name="Midha S."/>
            <person name="Bansal K."/>
            <person name="Sharma S."/>
            <person name="Kumar N."/>
            <person name="Patil P.P."/>
            <person name="Chaudhry V."/>
            <person name="Patil P.B."/>
        </authorList>
    </citation>
    <scope>NUCLEOTIDE SEQUENCE [LARGE SCALE GENOMIC DNA]</scope>
    <source>
        <strain evidence="6 7">NS331</strain>
    </source>
</reference>
<evidence type="ECO:0000256" key="4">
    <source>
        <dbReference type="ARBA" id="ARBA00023163"/>
    </source>
</evidence>
<dbReference type="PROSITE" id="PS50931">
    <property type="entry name" value="HTH_LYSR"/>
    <property type="match status" value="1"/>
</dbReference>
<dbReference type="InterPro" id="IPR005119">
    <property type="entry name" value="LysR_subst-bd"/>
</dbReference>
<dbReference type="GO" id="GO:0006351">
    <property type="term" value="P:DNA-templated transcription"/>
    <property type="evidence" value="ECO:0007669"/>
    <property type="project" value="TreeGrafter"/>
</dbReference>
<dbReference type="InterPro" id="IPR000847">
    <property type="entry name" value="LysR_HTH_N"/>
</dbReference>
<accession>A0A147GUI7</accession>
<evidence type="ECO:0000313" key="6">
    <source>
        <dbReference type="EMBL" id="KTT21181.1"/>
    </source>
</evidence>